<gene>
    <name evidence="1" type="ORF">C7B77_17875</name>
</gene>
<comment type="caution">
    <text evidence="1">The sequence shown here is derived from an EMBL/GenBank/DDBJ whole genome shotgun (WGS) entry which is preliminary data.</text>
</comment>
<reference evidence="1 2" key="1">
    <citation type="submission" date="2018-03" db="EMBL/GenBank/DDBJ databases">
        <title>The ancient ancestry and fast evolution of plastids.</title>
        <authorList>
            <person name="Moore K.R."/>
            <person name="Magnabosco C."/>
            <person name="Momper L."/>
            <person name="Gold D.A."/>
            <person name="Bosak T."/>
            <person name="Fournier G.P."/>
        </authorList>
    </citation>
    <scope>NUCLEOTIDE SEQUENCE [LARGE SCALE GENOMIC DNA]</scope>
    <source>
        <strain evidence="1 2">CCALA 037</strain>
    </source>
</reference>
<evidence type="ECO:0000313" key="2">
    <source>
        <dbReference type="Proteomes" id="UP000238937"/>
    </source>
</evidence>
<dbReference type="EMBL" id="PVWO01000252">
    <property type="protein sequence ID" value="PSB54531.1"/>
    <property type="molecule type" value="Genomic_DNA"/>
</dbReference>
<sequence>MDELSEQILQTACRFVEICNDRAEGKLDYSEASLAAVEEMLAEAADFADEMTDARIGTLVREFGCYIMEVGRREFGGCYRWYEERAQPVLVVGEPLFRVSMLSWDKVRSRIAGDDSDNIPFHYAGFARRVRQAIPGTDALYV</sequence>
<keyword evidence="2" id="KW-1185">Reference proteome</keyword>
<dbReference type="OrthoDB" id="8850210at2"/>
<dbReference type="AlphaFoldDB" id="A0A2T1GB60"/>
<protein>
    <submittedName>
        <fullName evidence="1">Uncharacterized protein</fullName>
    </submittedName>
</protein>
<dbReference type="RefSeq" id="WP_106307770.1">
    <property type="nucleotide sequence ID" value="NZ_PVWO01000252.1"/>
</dbReference>
<evidence type="ECO:0000313" key="1">
    <source>
        <dbReference type="EMBL" id="PSB54531.1"/>
    </source>
</evidence>
<name>A0A2T1GB60_9CYAN</name>
<organism evidence="1 2">
    <name type="scientific">Chamaesiphon polymorphus CCALA 037</name>
    <dbReference type="NCBI Taxonomy" id="2107692"/>
    <lineage>
        <taxon>Bacteria</taxon>
        <taxon>Bacillati</taxon>
        <taxon>Cyanobacteriota</taxon>
        <taxon>Cyanophyceae</taxon>
        <taxon>Gomontiellales</taxon>
        <taxon>Chamaesiphonaceae</taxon>
        <taxon>Chamaesiphon</taxon>
    </lineage>
</organism>
<proteinExistence type="predicted"/>
<accession>A0A2T1GB60</accession>
<dbReference type="Proteomes" id="UP000238937">
    <property type="component" value="Unassembled WGS sequence"/>
</dbReference>